<dbReference type="eggNOG" id="KOG2512">
    <property type="taxonomic scope" value="Eukaryota"/>
</dbReference>
<dbReference type="SMART" id="SM00673">
    <property type="entry name" value="CARP"/>
    <property type="match status" value="1"/>
</dbReference>
<dbReference type="PANTHER" id="PTHR15139">
    <property type="entry name" value="TUBULIN FOLDING COFACTOR C"/>
    <property type="match status" value="1"/>
</dbReference>
<keyword evidence="3" id="KW-0963">Cytoplasm</keyword>
<evidence type="ECO:0000259" key="8">
    <source>
        <dbReference type="PROSITE" id="PS51329"/>
    </source>
</evidence>
<keyword evidence="10" id="KW-1185">Reference proteome</keyword>
<dbReference type="InterPro" id="IPR038397">
    <property type="entry name" value="TBCC_N_sf"/>
</dbReference>
<evidence type="ECO:0000256" key="2">
    <source>
        <dbReference type="ARBA" id="ARBA00008848"/>
    </source>
</evidence>
<gene>
    <name evidence="9" type="ORF">CMQ_1911</name>
</gene>
<evidence type="ECO:0000256" key="5">
    <source>
        <dbReference type="ARBA" id="ARBA00023186"/>
    </source>
</evidence>
<accession>F0XNA9</accession>
<dbReference type="GeneID" id="25974842"/>
<dbReference type="PROSITE" id="PS51329">
    <property type="entry name" value="C_CAP_COFACTOR_C"/>
    <property type="match status" value="1"/>
</dbReference>
<dbReference type="HOGENOM" id="CLU_032612_1_0_1"/>
<dbReference type="GO" id="GO:0015631">
    <property type="term" value="F:tubulin binding"/>
    <property type="evidence" value="ECO:0007669"/>
    <property type="project" value="InterPro"/>
</dbReference>
<dbReference type="Proteomes" id="UP000007796">
    <property type="component" value="Unassembled WGS sequence"/>
</dbReference>
<reference evidence="9 10" key="1">
    <citation type="journal article" date="2011" name="Proc. Natl. Acad. Sci. U.S.A.">
        <title>Genome and transcriptome analyses of the mountain pine beetle-fungal symbiont Grosmannia clavigera, a lodgepole pine pathogen.</title>
        <authorList>
            <person name="DiGuistini S."/>
            <person name="Wang Y."/>
            <person name="Liao N.Y."/>
            <person name="Taylor G."/>
            <person name="Tanguay P."/>
            <person name="Feau N."/>
            <person name="Henrissat B."/>
            <person name="Chan S.K."/>
            <person name="Hesse-Orce U."/>
            <person name="Alamouti S.M."/>
            <person name="Tsui C.K.M."/>
            <person name="Docking R.T."/>
            <person name="Levasseur A."/>
            <person name="Haridas S."/>
            <person name="Robertson G."/>
            <person name="Birol I."/>
            <person name="Holt R.A."/>
            <person name="Marra M.A."/>
            <person name="Hamelin R.C."/>
            <person name="Hirst M."/>
            <person name="Jones S.J.M."/>
            <person name="Bohlmann J."/>
            <person name="Breuil C."/>
        </authorList>
    </citation>
    <scope>NUCLEOTIDE SEQUENCE [LARGE SCALE GENOMIC DNA]</scope>
    <source>
        <strain evidence="10">kw1407 / UAMH 11150</strain>
    </source>
</reference>
<dbReference type="STRING" id="655863.F0XNA9"/>
<evidence type="ECO:0000256" key="1">
    <source>
        <dbReference type="ARBA" id="ARBA00004496"/>
    </source>
</evidence>
<sequence length="373" mass="40133">MASYEALTYPFAYAGPQPIMDPKERFYRQFHQEVATLQDRIVKLGSIAVVGGERQDARDSILTSISKLSLEVADASDYIPAYDQRTYSEAVKALTEQLNEELARLTPKSRFQFKRTNRTTAPTAADPRLLRGTPLPAADSKADAASTQPAVLPSGKNYNAELSGSGGEVSSVRKPSFSSAREVALSGHAGLHIILPLSASRATASGSLTHLRGCVVDMSVPTSSTGSSGGAAFLSLVLKDMDRCLIVSGHVSGPVHVTGLRDCVVVVAARQVRIHECRNVDLYLHCGSRPIIEDCSGMRFAPLPHAYASPEDEAATNHWDEVDDFKWLKADQSPNWSILPEDARLPETVWTGAVAGAGMSTEDVLKAVGIDKK</sequence>
<dbReference type="InterPro" id="IPR027684">
    <property type="entry name" value="TBCC"/>
</dbReference>
<dbReference type="GO" id="GO:0007021">
    <property type="term" value="P:tubulin complex assembly"/>
    <property type="evidence" value="ECO:0007669"/>
    <property type="project" value="TreeGrafter"/>
</dbReference>
<dbReference type="InterPro" id="IPR017901">
    <property type="entry name" value="C-CAP_CF_C-like"/>
</dbReference>
<organism evidence="10">
    <name type="scientific">Grosmannia clavigera (strain kw1407 / UAMH 11150)</name>
    <name type="common">Blue stain fungus</name>
    <name type="synonym">Graphiocladiella clavigera</name>
    <dbReference type="NCBI Taxonomy" id="655863"/>
    <lineage>
        <taxon>Eukaryota</taxon>
        <taxon>Fungi</taxon>
        <taxon>Dikarya</taxon>
        <taxon>Ascomycota</taxon>
        <taxon>Pezizomycotina</taxon>
        <taxon>Sordariomycetes</taxon>
        <taxon>Sordariomycetidae</taxon>
        <taxon>Ophiostomatales</taxon>
        <taxon>Ophiostomataceae</taxon>
        <taxon>Leptographium</taxon>
    </lineage>
</organism>
<dbReference type="Gene3D" id="2.160.20.70">
    <property type="match status" value="1"/>
</dbReference>
<dbReference type="InterPro" id="IPR031925">
    <property type="entry name" value="TBCC_N"/>
</dbReference>
<dbReference type="Pfam" id="PF07986">
    <property type="entry name" value="TBCC"/>
    <property type="match status" value="1"/>
</dbReference>
<evidence type="ECO:0000313" key="9">
    <source>
        <dbReference type="EMBL" id="EFX00830.1"/>
    </source>
</evidence>
<dbReference type="InterPro" id="IPR012945">
    <property type="entry name" value="Tubulin-bd_cofactor_C_dom"/>
</dbReference>
<dbReference type="EMBL" id="GL629795">
    <property type="protein sequence ID" value="EFX00830.1"/>
    <property type="molecule type" value="Genomic_DNA"/>
</dbReference>
<evidence type="ECO:0000256" key="3">
    <source>
        <dbReference type="ARBA" id="ARBA00022490"/>
    </source>
</evidence>
<evidence type="ECO:0000313" key="10">
    <source>
        <dbReference type="Proteomes" id="UP000007796"/>
    </source>
</evidence>
<keyword evidence="5" id="KW-0143">Chaperone</keyword>
<dbReference type="PANTHER" id="PTHR15139:SF0">
    <property type="entry name" value="TUBULIN-SPECIFIC CHAPERONE C"/>
    <property type="match status" value="1"/>
</dbReference>
<evidence type="ECO:0000256" key="6">
    <source>
        <dbReference type="ARBA" id="ARBA00026055"/>
    </source>
</evidence>
<feature type="domain" description="C-CAP/cofactor C-like" evidence="8">
    <location>
        <begin position="196"/>
        <end position="327"/>
    </location>
</feature>
<dbReference type="AlphaFoldDB" id="F0XNA9"/>
<dbReference type="GO" id="GO:0007023">
    <property type="term" value="P:post-chaperonin tubulin folding pathway"/>
    <property type="evidence" value="ECO:0007669"/>
    <property type="project" value="InterPro"/>
</dbReference>
<name>F0XNA9_GROCL</name>
<dbReference type="RefSeq" id="XP_014170312.1">
    <property type="nucleotide sequence ID" value="XM_014314837.1"/>
</dbReference>
<evidence type="ECO:0000256" key="4">
    <source>
        <dbReference type="ARBA" id="ARBA00022990"/>
    </source>
</evidence>
<dbReference type="InterPro" id="IPR016098">
    <property type="entry name" value="CAP/MinC_C"/>
</dbReference>
<comment type="similarity">
    <text evidence="2">Belongs to the TBCC family.</text>
</comment>
<protein>
    <submittedName>
        <fullName evidence="9">Tubulin-specific chaperone</fullName>
    </submittedName>
</protein>
<dbReference type="InParanoid" id="F0XNA9"/>
<comment type="subcellular location">
    <subcellularLocation>
        <location evidence="1">Cytoplasm</location>
    </subcellularLocation>
</comment>
<dbReference type="Gene3D" id="1.20.58.1250">
    <property type="entry name" value="Tubulin Binding Cofactor C, N-terminal domain"/>
    <property type="match status" value="1"/>
</dbReference>
<evidence type="ECO:0000256" key="7">
    <source>
        <dbReference type="SAM" id="MobiDB-lite"/>
    </source>
</evidence>
<dbReference type="GO" id="GO:0005737">
    <property type="term" value="C:cytoplasm"/>
    <property type="evidence" value="ECO:0007669"/>
    <property type="project" value="UniProtKB-SubCell"/>
</dbReference>
<dbReference type="Pfam" id="PF16752">
    <property type="entry name" value="TBCC_N"/>
    <property type="match status" value="1"/>
</dbReference>
<keyword evidence="4" id="KW-0007">Acetylation</keyword>
<dbReference type="InterPro" id="IPR006599">
    <property type="entry name" value="CARP_motif"/>
</dbReference>
<dbReference type="OrthoDB" id="194775at2759"/>
<feature type="region of interest" description="Disordered" evidence="7">
    <location>
        <begin position="116"/>
        <end position="155"/>
    </location>
</feature>
<comment type="subunit">
    <text evidence="6">Supercomplex made of cofactors A to E. Cofactors A and D function by capturing and stabilizing tubulin in a quasi-native conformation. Cofactor E binds to the cofactor D-tubulin complex; interaction with cofactor C then causes the release of tubulin polypeptides that are committed to the native state.</text>
</comment>
<proteinExistence type="inferred from homology"/>